<reference evidence="2 3" key="1">
    <citation type="submission" date="2021-09" db="EMBL/GenBank/DDBJ databases">
        <title>Lysobacter sp. 13A isolated from the river sediment.</title>
        <authorList>
            <person name="Liu H."/>
            <person name="Li S."/>
            <person name="Mao S."/>
        </authorList>
    </citation>
    <scope>NUCLEOTIDE SEQUENCE [LARGE SCALE GENOMIC DNA]</scope>
    <source>
        <strain evidence="2 3">13A</strain>
    </source>
</reference>
<evidence type="ECO:0000313" key="2">
    <source>
        <dbReference type="EMBL" id="MBZ4039562.1"/>
    </source>
</evidence>
<dbReference type="EMBL" id="JAINZW010000003">
    <property type="protein sequence ID" value="MBZ4039562.1"/>
    <property type="molecule type" value="Genomic_DNA"/>
</dbReference>
<feature type="transmembrane region" description="Helical" evidence="1">
    <location>
        <begin position="43"/>
        <end position="64"/>
    </location>
</feature>
<dbReference type="RefSeq" id="WP_223676013.1">
    <property type="nucleotide sequence ID" value="NZ_JAINZW010000003.1"/>
</dbReference>
<name>A0ABS7T6Q4_9GAMM</name>
<keyword evidence="3" id="KW-1185">Reference proteome</keyword>
<dbReference type="Proteomes" id="UP001430954">
    <property type="component" value="Unassembled WGS sequence"/>
</dbReference>
<proteinExistence type="predicted"/>
<evidence type="ECO:0000256" key="1">
    <source>
        <dbReference type="SAM" id="Phobius"/>
    </source>
</evidence>
<organism evidence="2 3">
    <name type="scientific">Novilysobacter selenitireducens</name>
    <dbReference type="NCBI Taxonomy" id="2872639"/>
    <lineage>
        <taxon>Bacteria</taxon>
        <taxon>Pseudomonadati</taxon>
        <taxon>Pseudomonadota</taxon>
        <taxon>Gammaproteobacteria</taxon>
        <taxon>Lysobacterales</taxon>
        <taxon>Lysobacteraceae</taxon>
        <taxon>Novilysobacter</taxon>
    </lineage>
</organism>
<gene>
    <name evidence="2" type="ORF">K6753_08440</name>
</gene>
<evidence type="ECO:0000313" key="3">
    <source>
        <dbReference type="Proteomes" id="UP001430954"/>
    </source>
</evidence>
<comment type="caution">
    <text evidence="2">The sequence shown here is derived from an EMBL/GenBank/DDBJ whole genome shotgun (WGS) entry which is preliminary data.</text>
</comment>
<sequence>MGRPLLRTSEHTAAGCRRVCRRRRAATGCTAERIRQGDAMHQGVKWMLVAAGSVVLLAGAVYGASAWRGATAAQRAALAEMERPVELPGRNAFAAMMLLRYPLDDAELSALEQPGPWQGIAVDSTNGMLTLPKDFERHLVGDKVPFKPDLDAAPCSSDGPCLSAVEAAGDDANGWVEAHRAWIDRIDRLSTYGHYRSLLPHTLAWPGLEGISTALQSHRAALFASGEPAPALSQVCGDISAWRQLTAHSESLLVWSMAQRVAEGQMELFAEMLDRWPAGAALPPACEAALVPPSPHEMSTCTAMRGEYESGKALRLQLADAVDGQAAGLFYRADMTDAAAAHALQRACGGDGLEAALHTPRPPIWARLECVRNASGCIFMDIAEPAYATYVARAKAFGDHIRLTATLAWLHGIDASDPRPLAERLAARPAALQGAWPVDVVDGGAALEVMEKEDTRSTFRLPIPARLRD</sequence>
<keyword evidence="1" id="KW-1133">Transmembrane helix</keyword>
<protein>
    <submittedName>
        <fullName evidence="2">Uncharacterized protein</fullName>
    </submittedName>
</protein>
<keyword evidence="1" id="KW-0812">Transmembrane</keyword>
<accession>A0ABS7T6Q4</accession>
<keyword evidence="1" id="KW-0472">Membrane</keyword>